<evidence type="ECO:0008006" key="4">
    <source>
        <dbReference type="Google" id="ProtNLM"/>
    </source>
</evidence>
<sequence>MDRALGENLMFQALRCGLAAVVISLCLLTQSAAADVPSRLVIQGYLTDNSYQLPLHGTHTFTATLYDLSGRTTDYQSSGGTATDPLGLGAVLWTETMTVTVDNGRYSLLLGAEAANPLPSDLLASDQVELGLAIDQDSEMTPRLKLTEGSVPFALRAREAERVNGDISPRSLTVGGQLVINEAGEWVGPDSGLVGPEGPEGPAGAQGEAGPPGPAGATGDTGPAGPPGEAGPQGPKGDAGPAGPQGPAGDTGATGPQGPRGEAGPIGPQGPQGPQGDTGPAGPQGLQGLQGVAGATGPQGPAGDTGPQGLQGNTGPQGPEGPMGPSGPTGPAGPPGPAGSLSTDNLQQGSCDNAGVCQCSSGVVISGGVVCSTNSYITASYPSSTSAWSGSCEVWQTGAASTPTRIHITCAVTD</sequence>
<dbReference type="InterPro" id="IPR050149">
    <property type="entry name" value="Collagen_superfamily"/>
</dbReference>
<dbReference type="InterPro" id="IPR008160">
    <property type="entry name" value="Collagen"/>
</dbReference>
<evidence type="ECO:0000313" key="3">
    <source>
        <dbReference type="Proteomes" id="UP001064106"/>
    </source>
</evidence>
<dbReference type="Proteomes" id="UP001064106">
    <property type="component" value="Unassembled WGS sequence"/>
</dbReference>
<feature type="compositionally biased region" description="Low complexity" evidence="1">
    <location>
        <begin position="230"/>
        <end position="259"/>
    </location>
</feature>
<feature type="compositionally biased region" description="Low complexity" evidence="1">
    <location>
        <begin position="272"/>
        <end position="296"/>
    </location>
</feature>
<reference evidence="2" key="1">
    <citation type="submission" date="2012-09" db="EMBL/GenBank/DDBJ databases">
        <title>Genome Sequence of alkane-degrading Bacterium Alcanivorax balearicus MACL04.</title>
        <authorList>
            <person name="Lai Q."/>
            <person name="Shao Z."/>
        </authorList>
    </citation>
    <scope>NUCLEOTIDE SEQUENCE</scope>
    <source>
        <strain evidence="2">MACL04</strain>
    </source>
</reference>
<dbReference type="EMBL" id="ARXS01000018">
    <property type="protein sequence ID" value="MCU5783620.1"/>
    <property type="molecule type" value="Genomic_DNA"/>
</dbReference>
<comment type="caution">
    <text evidence="2">The sequence shown here is derived from an EMBL/GenBank/DDBJ whole genome shotgun (WGS) entry which is preliminary data.</text>
</comment>
<dbReference type="PANTHER" id="PTHR24023:SF1082">
    <property type="entry name" value="COLLAGEN TRIPLE HELIX REPEAT"/>
    <property type="match status" value="1"/>
</dbReference>
<name>A0ABT2R1F3_9GAMM</name>
<feature type="compositionally biased region" description="Low complexity" evidence="1">
    <location>
        <begin position="196"/>
        <end position="223"/>
    </location>
</feature>
<evidence type="ECO:0000313" key="2">
    <source>
        <dbReference type="EMBL" id="MCU5783620.1"/>
    </source>
</evidence>
<accession>A0ABT2R1F3</accession>
<dbReference type="PANTHER" id="PTHR24023">
    <property type="entry name" value="COLLAGEN ALPHA"/>
    <property type="match status" value="1"/>
</dbReference>
<protein>
    <recommendedName>
        <fullName evidence="4">Collagen-like protein</fullName>
    </recommendedName>
</protein>
<keyword evidence="3" id="KW-1185">Reference proteome</keyword>
<organism evidence="2 3">
    <name type="scientific">Alloalcanivorax balearicus MACL04</name>
    <dbReference type="NCBI Taxonomy" id="1177182"/>
    <lineage>
        <taxon>Bacteria</taxon>
        <taxon>Pseudomonadati</taxon>
        <taxon>Pseudomonadota</taxon>
        <taxon>Gammaproteobacteria</taxon>
        <taxon>Oceanospirillales</taxon>
        <taxon>Alcanivoracaceae</taxon>
        <taxon>Alloalcanivorax</taxon>
    </lineage>
</organism>
<gene>
    <name evidence="2" type="ORF">MA04_02920</name>
</gene>
<feature type="region of interest" description="Disordered" evidence="1">
    <location>
        <begin position="186"/>
        <end position="346"/>
    </location>
</feature>
<proteinExistence type="predicted"/>
<dbReference type="Pfam" id="PF01391">
    <property type="entry name" value="Collagen"/>
    <property type="match status" value="2"/>
</dbReference>
<evidence type="ECO:0000256" key="1">
    <source>
        <dbReference type="SAM" id="MobiDB-lite"/>
    </source>
</evidence>